<evidence type="ECO:0000259" key="3">
    <source>
        <dbReference type="Pfam" id="PF13351"/>
    </source>
</evidence>
<comment type="caution">
    <text evidence="4">The sequence shown here is derived from an EMBL/GenBank/DDBJ whole genome shotgun (WGS) entry which is preliminary data.</text>
</comment>
<evidence type="ECO:0000259" key="2">
    <source>
        <dbReference type="Pfam" id="PF13101"/>
    </source>
</evidence>
<dbReference type="InterPro" id="IPR025343">
    <property type="entry name" value="DUF4099"/>
</dbReference>
<name>A0A838ZTN3_9FLAO</name>
<dbReference type="Pfam" id="PF13101">
    <property type="entry name" value="DUF3945"/>
    <property type="match status" value="1"/>
</dbReference>
<dbReference type="RefSeq" id="WP_182043947.1">
    <property type="nucleotide sequence ID" value="NZ_JACDZE010000004.1"/>
</dbReference>
<feature type="region of interest" description="Disordered" evidence="1">
    <location>
        <begin position="215"/>
        <end position="258"/>
    </location>
</feature>
<feature type="domain" description="DUF3945" evidence="2">
    <location>
        <begin position="153"/>
        <end position="206"/>
    </location>
</feature>
<accession>A0A838ZTN3</accession>
<sequence>MEATNETKDYRFQPDQIDWNSLSSLGIDKGRLEKLDVLDNLLKGYKTNELVPLTLKLGNAIVRMDARLSLQQNDEGKIVMAMHGIRKEPNLNFSFFGHEFTDEDKENLRRSGNMGRVVELYNQKSGEYIPSVISIDSKTKELVAFRADWMKVPEEIKGVKLNEEQKQILLEGKPLYLEGMISKKGEPFNAEVQFNADKRFIEFLFGERSTVQKKANADLGGGMEVKTETKEAKKMTRKNKNESTPKTKKVSRPKAVKM</sequence>
<keyword evidence="5" id="KW-1185">Reference proteome</keyword>
<gene>
    <name evidence="4" type="ORF">HU137_11245</name>
</gene>
<feature type="compositionally biased region" description="Basic and acidic residues" evidence="1">
    <location>
        <begin position="225"/>
        <end position="245"/>
    </location>
</feature>
<evidence type="ECO:0000256" key="1">
    <source>
        <dbReference type="SAM" id="MobiDB-lite"/>
    </source>
</evidence>
<protein>
    <submittedName>
        <fullName evidence="4">DUF3945 domain-containing protein</fullName>
    </submittedName>
</protein>
<feature type="domain" description="DUF4099" evidence="3">
    <location>
        <begin position="12"/>
        <end position="93"/>
    </location>
</feature>
<dbReference type="AlphaFoldDB" id="A0A838ZTN3"/>
<dbReference type="Proteomes" id="UP000552241">
    <property type="component" value="Unassembled WGS sequence"/>
</dbReference>
<proteinExistence type="predicted"/>
<dbReference type="InterPro" id="IPR025222">
    <property type="entry name" value="DUF3945"/>
</dbReference>
<dbReference type="EMBL" id="JACDZE010000004">
    <property type="protein sequence ID" value="MBA5630348.1"/>
    <property type="molecule type" value="Genomic_DNA"/>
</dbReference>
<dbReference type="Pfam" id="PF13351">
    <property type="entry name" value="DUF4099"/>
    <property type="match status" value="1"/>
</dbReference>
<organism evidence="4 5">
    <name type="scientific">Moheibacter lacus</name>
    <dbReference type="NCBI Taxonomy" id="2745851"/>
    <lineage>
        <taxon>Bacteria</taxon>
        <taxon>Pseudomonadati</taxon>
        <taxon>Bacteroidota</taxon>
        <taxon>Flavobacteriia</taxon>
        <taxon>Flavobacteriales</taxon>
        <taxon>Weeksellaceae</taxon>
        <taxon>Moheibacter</taxon>
    </lineage>
</organism>
<evidence type="ECO:0000313" key="4">
    <source>
        <dbReference type="EMBL" id="MBA5630348.1"/>
    </source>
</evidence>
<reference evidence="4 5" key="1">
    <citation type="submission" date="2020-07" db="EMBL/GenBank/DDBJ databases">
        <title>Moheibacter lacus sp. nov., a member of the family Flavobacteriaceae isolated from freshwater lake sediment.</title>
        <authorList>
            <person name="Liu Y."/>
        </authorList>
    </citation>
    <scope>NUCLEOTIDE SEQUENCE [LARGE SCALE GENOMIC DNA]</scope>
    <source>
        <strain evidence="4 5">BDHS18</strain>
    </source>
</reference>
<evidence type="ECO:0000313" key="5">
    <source>
        <dbReference type="Proteomes" id="UP000552241"/>
    </source>
</evidence>
<feature type="compositionally biased region" description="Basic residues" evidence="1">
    <location>
        <begin position="246"/>
        <end position="258"/>
    </location>
</feature>